<reference evidence="7" key="1">
    <citation type="submission" date="2016-02" db="EMBL/GenBank/DDBJ databases">
        <authorList>
            <person name="Sanders J.G."/>
            <person name="Lin J.Y."/>
            <person name="Wertz J.T."/>
            <person name="Russell J.A."/>
            <person name="Moreau C.S."/>
            <person name="Powell S."/>
        </authorList>
    </citation>
    <scope>NUCLEOTIDE SEQUENCE [LARGE SCALE GENOMIC DNA]</scope>
    <source>
        <strain evidence="7">CAG34</strain>
    </source>
</reference>
<evidence type="ECO:0000256" key="1">
    <source>
        <dbReference type="ARBA" id="ARBA00005189"/>
    </source>
</evidence>
<proteinExistence type="predicted"/>
<dbReference type="PANTHER" id="PTHR10434">
    <property type="entry name" value="1-ACYL-SN-GLYCEROL-3-PHOSPHATE ACYLTRANSFERASE"/>
    <property type="match status" value="1"/>
</dbReference>
<dbReference type="Proteomes" id="UP000070058">
    <property type="component" value="Unassembled WGS sequence"/>
</dbReference>
<dbReference type="Pfam" id="PF01553">
    <property type="entry name" value="Acyltransferase"/>
    <property type="match status" value="1"/>
</dbReference>
<gene>
    <name evidence="6" type="ORF">AXK11_03505</name>
</gene>
<dbReference type="EMBL" id="LSZQ01000028">
    <property type="protein sequence ID" value="KXU36875.1"/>
    <property type="molecule type" value="Genomic_DNA"/>
</dbReference>
<evidence type="ECO:0000313" key="7">
    <source>
        <dbReference type="Proteomes" id="UP000070058"/>
    </source>
</evidence>
<evidence type="ECO:0000313" key="6">
    <source>
        <dbReference type="EMBL" id="KXU36875.1"/>
    </source>
</evidence>
<organism evidence="6 7">
    <name type="scientific">Cephaloticoccus primus</name>
    <dbReference type="NCBI Taxonomy" id="1548207"/>
    <lineage>
        <taxon>Bacteria</taxon>
        <taxon>Pseudomonadati</taxon>
        <taxon>Verrucomicrobiota</taxon>
        <taxon>Opitutia</taxon>
        <taxon>Opitutales</taxon>
        <taxon>Opitutaceae</taxon>
        <taxon>Cephaloticoccus</taxon>
    </lineage>
</organism>
<dbReference type="PANTHER" id="PTHR10434:SF66">
    <property type="entry name" value="PHOSPHOLIPID_GLYCEROL ACYLTRANSFERASE DOMAIN-CONTAINING PROTEIN"/>
    <property type="match status" value="1"/>
</dbReference>
<sequence length="280" mass="31979">MNQADTTQITRRQDFWLWRLLATGLAFSLFGAGSIILHFLVFPAQRLAGGDAQTRQRRARWVVHHTFRLFTRFMIGTGVLTMQLQNIQKLGRPGQMIIANHPSLLDVVFLISLIPNANCIVKRGLYQNIFTCGPIRACGYIPNDASAEMLDKAAQVLRQGETLIIFPEGTRTPLNEAPRFHRGACAIALRGASHVTPVVIHMQPRSLAKGMPWYHIPHRRMHYRIEAGEDISPLEWEKKYPLPIAGRKMNEYLHNYFDTTLQLNRKIQNFSPPSHNKTKH</sequence>
<keyword evidence="7" id="KW-1185">Reference proteome</keyword>
<evidence type="ECO:0000256" key="3">
    <source>
        <dbReference type="ARBA" id="ARBA00023315"/>
    </source>
</evidence>
<dbReference type="SMART" id="SM00563">
    <property type="entry name" value="PlsC"/>
    <property type="match status" value="1"/>
</dbReference>
<dbReference type="InterPro" id="IPR002123">
    <property type="entry name" value="Plipid/glycerol_acylTrfase"/>
</dbReference>
<dbReference type="SUPFAM" id="SSF69593">
    <property type="entry name" value="Glycerol-3-phosphate (1)-acyltransferase"/>
    <property type="match status" value="1"/>
</dbReference>
<evidence type="ECO:0000256" key="2">
    <source>
        <dbReference type="ARBA" id="ARBA00022679"/>
    </source>
</evidence>
<dbReference type="CDD" id="cd07989">
    <property type="entry name" value="LPLAT_AGPAT-like"/>
    <property type="match status" value="1"/>
</dbReference>
<comment type="pathway">
    <text evidence="1">Lipid metabolism.</text>
</comment>
<keyword evidence="2 6" id="KW-0808">Transferase</keyword>
<keyword evidence="4" id="KW-0812">Transmembrane</keyword>
<dbReference type="GO" id="GO:0003841">
    <property type="term" value="F:1-acylglycerol-3-phosphate O-acyltransferase activity"/>
    <property type="evidence" value="ECO:0007669"/>
    <property type="project" value="TreeGrafter"/>
</dbReference>
<dbReference type="STRING" id="1548207.AXK11_03505"/>
<keyword evidence="4" id="KW-0472">Membrane</keyword>
<dbReference type="GO" id="GO:0006654">
    <property type="term" value="P:phosphatidic acid biosynthetic process"/>
    <property type="evidence" value="ECO:0007669"/>
    <property type="project" value="TreeGrafter"/>
</dbReference>
<keyword evidence="3 6" id="KW-0012">Acyltransferase</keyword>
<name>A0A139SQI9_9BACT</name>
<evidence type="ECO:0000256" key="4">
    <source>
        <dbReference type="SAM" id="Phobius"/>
    </source>
</evidence>
<dbReference type="OrthoDB" id="9803035at2"/>
<keyword evidence="4" id="KW-1133">Transmembrane helix</keyword>
<accession>A0A139SQI9</accession>
<dbReference type="AlphaFoldDB" id="A0A139SQI9"/>
<comment type="caution">
    <text evidence="6">The sequence shown here is derived from an EMBL/GenBank/DDBJ whole genome shotgun (WGS) entry which is preliminary data.</text>
</comment>
<feature type="transmembrane region" description="Helical" evidence="4">
    <location>
        <begin position="20"/>
        <end position="41"/>
    </location>
</feature>
<protein>
    <submittedName>
        <fullName evidence="6">Acyltransferase</fullName>
    </submittedName>
</protein>
<dbReference type="RefSeq" id="WP_068629308.1">
    <property type="nucleotide sequence ID" value="NZ_LSZQ01000028.1"/>
</dbReference>
<evidence type="ECO:0000259" key="5">
    <source>
        <dbReference type="SMART" id="SM00563"/>
    </source>
</evidence>
<feature type="domain" description="Phospholipid/glycerol acyltransferase" evidence="5">
    <location>
        <begin position="95"/>
        <end position="203"/>
    </location>
</feature>